<feature type="domain" description="Polysaccharide lyase family 8 central" evidence="3">
    <location>
        <begin position="409"/>
        <end position="685"/>
    </location>
</feature>
<dbReference type="PANTHER" id="PTHR38481">
    <property type="entry name" value="HYALURONATE LYASE"/>
    <property type="match status" value="1"/>
</dbReference>
<keyword evidence="2" id="KW-0456">Lyase</keyword>
<protein>
    <recommendedName>
        <fullName evidence="7">Polysaccharide lyase</fullName>
    </recommendedName>
</protein>
<evidence type="ECO:0000259" key="4">
    <source>
        <dbReference type="Pfam" id="PF02884"/>
    </source>
</evidence>
<dbReference type="GeneID" id="97985309"/>
<keyword evidence="6" id="KW-1185">Reference proteome</keyword>
<dbReference type="InterPro" id="IPR038970">
    <property type="entry name" value="Lyase_8"/>
</dbReference>
<dbReference type="Gene3D" id="2.60.220.10">
    <property type="entry name" value="Polysaccharide lyase family 8-like, C-terminal"/>
    <property type="match status" value="1"/>
</dbReference>
<gene>
    <name evidence="5" type="ORF">DXC51_00035</name>
</gene>
<evidence type="ECO:0000259" key="3">
    <source>
        <dbReference type="Pfam" id="PF02278"/>
    </source>
</evidence>
<dbReference type="Gene3D" id="2.70.98.10">
    <property type="match status" value="1"/>
</dbReference>
<dbReference type="InterPro" id="IPR003159">
    <property type="entry name" value="Lyase_8_central_dom"/>
</dbReference>
<dbReference type="Pfam" id="PF02278">
    <property type="entry name" value="Lyase_8"/>
    <property type="match status" value="1"/>
</dbReference>
<organism evidence="5 6">
    <name type="scientific">Eisenbergiella massiliensis</name>
    <dbReference type="NCBI Taxonomy" id="1720294"/>
    <lineage>
        <taxon>Bacteria</taxon>
        <taxon>Bacillati</taxon>
        <taxon>Bacillota</taxon>
        <taxon>Clostridia</taxon>
        <taxon>Lachnospirales</taxon>
        <taxon>Lachnospiraceae</taxon>
        <taxon>Eisenbergiella</taxon>
    </lineage>
</organism>
<dbReference type="GO" id="GO:0005576">
    <property type="term" value="C:extracellular region"/>
    <property type="evidence" value="ECO:0007669"/>
    <property type="project" value="InterPro"/>
</dbReference>
<dbReference type="GO" id="GO:0016837">
    <property type="term" value="F:carbon-oxygen lyase activity, acting on polysaccharides"/>
    <property type="evidence" value="ECO:0007669"/>
    <property type="project" value="UniProtKB-ARBA"/>
</dbReference>
<dbReference type="Pfam" id="PF02884">
    <property type="entry name" value="Lyase_8_C"/>
    <property type="match status" value="1"/>
</dbReference>
<proteinExistence type="inferred from homology"/>
<dbReference type="SUPFAM" id="SSF74650">
    <property type="entry name" value="Galactose mutarotase-like"/>
    <property type="match status" value="1"/>
</dbReference>
<evidence type="ECO:0000313" key="6">
    <source>
        <dbReference type="Proteomes" id="UP000260812"/>
    </source>
</evidence>
<evidence type="ECO:0000256" key="1">
    <source>
        <dbReference type="ARBA" id="ARBA00006699"/>
    </source>
</evidence>
<evidence type="ECO:0000256" key="2">
    <source>
        <dbReference type="ARBA" id="ARBA00023239"/>
    </source>
</evidence>
<dbReference type="InterPro" id="IPR014718">
    <property type="entry name" value="GH-type_carb-bd"/>
</dbReference>
<comment type="similarity">
    <text evidence="1">Belongs to the polysaccharide lyase 8 family.</text>
</comment>
<sequence length="807" mass="92354">MRNYLTERIMKKEYYEGAGECPECMDKLPVNTEKEREEKKKILRQLLAKAAQGNYDEENYREGDLLPEEEYCRYLEEDGSFSDLPGSTESILEAFARLACITERHHWRKGIPWESGERKETVLKAIIKYGRMEIEREDKGVCRFHKSLFYLPKTSVSMCFALYPDFMDAQERPEKQAPLVTEAMEVLLRVIFQCWQLPLRNNHTDAHPICVDRFRGHVWWIGANGITYRPVFYAAVLLCTPEMMDVLAEVAKRALTPTSHGNTDESFWKEGICADGLGWGHDRQNYSNGYPTQGVISALNILLDLKDTPWALRKEEICWEWVIRFMRGIGYMEYRDWVPPMIGRTSFECDGLYKPAVLTKYIRQIAIRVLNLAGDELTQEQLHLLYRTLLERSPERVGDNRVKGDTGCRYFWNNDTLVRKTEEEYVFFNMASSRCDGVECAHECADTRNFFLTDGVCLICKDPREYRRAVGTWQVSCIPGVTARELKNEEIMPETNWQGYHSKHSFAGGAVRGEYAAAGFIFEKDETRKKDGSGKIYPEYCREMMGVLAYKSCFVFGRTGVCMGAGITDLKPEYGRNIRTTVNVAERLTDTLIFTSAGDKEQIAPGEERIWPQDKPVYITQNGILYGLLPQEGSGSRFLMRTAERMTKWEELNACNRKVGNESCPVLELAIDHGIAPSGERYCYFFDTGSEEPSAIIGNPPFHILENSENAQVAESADGKVIQAVCYGKGEILLSGSVYEIRLAEPAVLILEEKAGELYLTISDPLQLPERKCTLEYRRKEDAWKKAVVSFPENPERGKQAVIRLEK</sequence>
<dbReference type="GO" id="GO:0030246">
    <property type="term" value="F:carbohydrate binding"/>
    <property type="evidence" value="ECO:0007669"/>
    <property type="project" value="InterPro"/>
</dbReference>
<dbReference type="GO" id="GO:0005975">
    <property type="term" value="P:carbohydrate metabolic process"/>
    <property type="evidence" value="ECO:0007669"/>
    <property type="project" value="InterPro"/>
</dbReference>
<dbReference type="SUPFAM" id="SSF49863">
    <property type="entry name" value="Hyaluronate lyase-like, C-terminal domain"/>
    <property type="match status" value="1"/>
</dbReference>
<dbReference type="Proteomes" id="UP000260812">
    <property type="component" value="Unassembled WGS sequence"/>
</dbReference>
<evidence type="ECO:0000313" key="5">
    <source>
        <dbReference type="EMBL" id="RGE64772.1"/>
    </source>
</evidence>
<evidence type="ECO:0008006" key="7">
    <source>
        <dbReference type="Google" id="ProtNLM"/>
    </source>
</evidence>
<reference evidence="5" key="1">
    <citation type="submission" date="2018-08" db="EMBL/GenBank/DDBJ databases">
        <title>A genome reference for cultivated species of the human gut microbiota.</title>
        <authorList>
            <person name="Zou Y."/>
            <person name="Xue W."/>
            <person name="Luo G."/>
        </authorList>
    </citation>
    <scope>NUCLEOTIDE SEQUENCE [LARGE SCALE GENOMIC DNA]</scope>
    <source>
        <strain evidence="5">TF05-5AC</strain>
    </source>
</reference>
<accession>A0A3E3ICK1</accession>
<dbReference type="EMBL" id="QVLV01000001">
    <property type="protein sequence ID" value="RGE64772.1"/>
    <property type="molecule type" value="Genomic_DNA"/>
</dbReference>
<dbReference type="RefSeq" id="WP_117543230.1">
    <property type="nucleotide sequence ID" value="NZ_JBKUNB010000020.1"/>
</dbReference>
<name>A0A3E3ICK1_9FIRM</name>
<dbReference type="InterPro" id="IPR011013">
    <property type="entry name" value="Gal_mutarotase_sf_dom"/>
</dbReference>
<dbReference type="PANTHER" id="PTHR38481:SF1">
    <property type="entry name" value="HYALURONATE LYASE"/>
    <property type="match status" value="1"/>
</dbReference>
<comment type="caution">
    <text evidence="5">The sequence shown here is derived from an EMBL/GenBank/DDBJ whole genome shotgun (WGS) entry which is preliminary data.</text>
</comment>
<feature type="domain" description="Polysaccharide lyase family 8 C-terminal" evidence="4">
    <location>
        <begin position="703"/>
        <end position="767"/>
    </location>
</feature>
<dbReference type="InterPro" id="IPR004103">
    <property type="entry name" value="Lyase_8_C"/>
</dbReference>
<dbReference type="AlphaFoldDB" id="A0A3E3ICK1"/>
<dbReference type="SUPFAM" id="SSF48230">
    <property type="entry name" value="Chondroitin AC/alginate lyase"/>
    <property type="match status" value="1"/>
</dbReference>
<dbReference type="InterPro" id="IPR011071">
    <property type="entry name" value="Lyase_8-like_C"/>
</dbReference>
<dbReference type="InterPro" id="IPR008929">
    <property type="entry name" value="Chondroitin_lyas"/>
</dbReference>